<dbReference type="InterPro" id="IPR006598">
    <property type="entry name" value="CAP10"/>
</dbReference>
<keyword evidence="3" id="KW-0472">Membrane</keyword>
<feature type="transmembrane region" description="Helical" evidence="3">
    <location>
        <begin position="40"/>
        <end position="59"/>
    </location>
</feature>
<dbReference type="Proteomes" id="UP000184546">
    <property type="component" value="Unassembled WGS sequence"/>
</dbReference>
<dbReference type="RefSeq" id="XP_020057386.1">
    <property type="nucleotide sequence ID" value="XM_020205070.1"/>
</dbReference>
<dbReference type="PANTHER" id="PTHR12203">
    <property type="entry name" value="KDEL LYS-ASP-GLU-LEU CONTAINING - RELATED"/>
    <property type="match status" value="1"/>
</dbReference>
<keyword evidence="3" id="KW-0812">Transmembrane</keyword>
<reference evidence="6" key="1">
    <citation type="journal article" date="2017" name="Genome Biol.">
        <title>Comparative genomics reveals high biological diversity and specific adaptations in the industrially and medically important fungal genus Aspergillus.</title>
        <authorList>
            <person name="de Vries R.P."/>
            <person name="Riley R."/>
            <person name="Wiebenga A."/>
            <person name="Aguilar-Osorio G."/>
            <person name="Amillis S."/>
            <person name="Uchima C.A."/>
            <person name="Anderluh G."/>
            <person name="Asadollahi M."/>
            <person name="Askin M."/>
            <person name="Barry K."/>
            <person name="Battaglia E."/>
            <person name="Bayram O."/>
            <person name="Benocci T."/>
            <person name="Braus-Stromeyer S.A."/>
            <person name="Caldana C."/>
            <person name="Canovas D."/>
            <person name="Cerqueira G.C."/>
            <person name="Chen F."/>
            <person name="Chen W."/>
            <person name="Choi C."/>
            <person name="Clum A."/>
            <person name="Dos Santos R.A."/>
            <person name="Damasio A.R."/>
            <person name="Diallinas G."/>
            <person name="Emri T."/>
            <person name="Fekete E."/>
            <person name="Flipphi M."/>
            <person name="Freyberg S."/>
            <person name="Gallo A."/>
            <person name="Gournas C."/>
            <person name="Habgood R."/>
            <person name="Hainaut M."/>
            <person name="Harispe M.L."/>
            <person name="Henrissat B."/>
            <person name="Hilden K.S."/>
            <person name="Hope R."/>
            <person name="Hossain A."/>
            <person name="Karabika E."/>
            <person name="Karaffa L."/>
            <person name="Karanyi Z."/>
            <person name="Krasevec N."/>
            <person name="Kuo A."/>
            <person name="Kusch H."/>
            <person name="LaButti K."/>
            <person name="Lagendijk E.L."/>
            <person name="Lapidus A."/>
            <person name="Levasseur A."/>
            <person name="Lindquist E."/>
            <person name="Lipzen A."/>
            <person name="Logrieco A.F."/>
            <person name="MacCabe A."/>
            <person name="Maekelae M.R."/>
            <person name="Malavazi I."/>
            <person name="Melin P."/>
            <person name="Meyer V."/>
            <person name="Mielnichuk N."/>
            <person name="Miskei M."/>
            <person name="Molnar A.P."/>
            <person name="Mule G."/>
            <person name="Ngan C.Y."/>
            <person name="Orejas M."/>
            <person name="Orosz E."/>
            <person name="Ouedraogo J.P."/>
            <person name="Overkamp K.M."/>
            <person name="Park H.-S."/>
            <person name="Perrone G."/>
            <person name="Piumi F."/>
            <person name="Punt P.J."/>
            <person name="Ram A.F."/>
            <person name="Ramon A."/>
            <person name="Rauscher S."/>
            <person name="Record E."/>
            <person name="Riano-Pachon D.M."/>
            <person name="Robert V."/>
            <person name="Roehrig J."/>
            <person name="Ruller R."/>
            <person name="Salamov A."/>
            <person name="Salih N.S."/>
            <person name="Samson R.A."/>
            <person name="Sandor E."/>
            <person name="Sanguinetti M."/>
            <person name="Schuetze T."/>
            <person name="Sepcic K."/>
            <person name="Shelest E."/>
            <person name="Sherlock G."/>
            <person name="Sophianopoulou V."/>
            <person name="Squina F.M."/>
            <person name="Sun H."/>
            <person name="Susca A."/>
            <person name="Todd R.B."/>
            <person name="Tsang A."/>
            <person name="Unkles S.E."/>
            <person name="van de Wiele N."/>
            <person name="van Rossen-Uffink D."/>
            <person name="Oliveira J.V."/>
            <person name="Vesth T.C."/>
            <person name="Visser J."/>
            <person name="Yu J.-H."/>
            <person name="Zhou M."/>
            <person name="Andersen M.R."/>
            <person name="Archer D.B."/>
            <person name="Baker S.E."/>
            <person name="Benoit I."/>
            <person name="Brakhage A.A."/>
            <person name="Braus G.H."/>
            <person name="Fischer R."/>
            <person name="Frisvad J.C."/>
            <person name="Goldman G.H."/>
            <person name="Houbraken J."/>
            <person name="Oakley B."/>
            <person name="Pocsi I."/>
            <person name="Scazzocchio C."/>
            <person name="Seiboth B."/>
            <person name="vanKuyk P.A."/>
            <person name="Wortman J."/>
            <person name="Dyer P.S."/>
            <person name="Grigoriev I.V."/>
        </authorList>
    </citation>
    <scope>NUCLEOTIDE SEQUENCE [LARGE SCALE GENOMIC DNA]</scope>
    <source>
        <strain evidence="6">ATCC 16872 / CBS 172.66 / WB 5094</strain>
    </source>
</reference>
<dbReference type="AlphaFoldDB" id="A0A1L9WXU8"/>
<keyword evidence="3" id="KW-1133">Transmembrane helix</keyword>
<dbReference type="SMART" id="SM00672">
    <property type="entry name" value="CAP10"/>
    <property type="match status" value="1"/>
</dbReference>
<dbReference type="OrthoDB" id="541052at2759"/>
<dbReference type="VEuPathDB" id="FungiDB:ASPACDRAFT_77903"/>
<feature type="transmembrane region" description="Helical" evidence="3">
    <location>
        <begin position="334"/>
        <end position="352"/>
    </location>
</feature>
<dbReference type="InterPro" id="IPR051091">
    <property type="entry name" value="O-Glucosyltr/Glycosyltrsf_90"/>
</dbReference>
<keyword evidence="2" id="KW-0808">Transferase</keyword>
<evidence type="ECO:0000256" key="3">
    <source>
        <dbReference type="SAM" id="Phobius"/>
    </source>
</evidence>
<sequence length="998" mass="112440">MVHLSAETGLKASVGIFLLSCTFLATSYNTTFAFDHPLNTAVITCFIAAFSLLLLSRFINRIPIPSSSVHKYSVIPLTEREQAIDEPSSPISLESSSSSITPSKTRNLARWFKIGLVSVLGCVRVGLYRQITANIECAPDGYAYAIPFFIAIYDYWRNQRGRSATKWTAPDGPQNAQLRMVAAIASRIHYFVFRSQLRYVASAASLLASGYLAVAFDQGRESTYICATVSGQYPRLHTLRVLSAIFDSIILIGAAELSNEGVRPRDGRRKQTLVSWGFSLLGVAAFWGVIVAYLTVRSHGSDGFVNPHFLRSAIGQGALVACVIVSASQLIPHYGVVGLSVLAGFVSLYYAWTATLFDGHQPFPLVTAPRAFAALLLNYLGGLSFLYARTVSEEEPQFLYRFNITLRVALTVMAGIGFIFVTQQGSVAHLHPIDLLIYEGRQHHDKWLHRANSSQTLADAVAQYRLQYNQHPPPNFDKWYEFAMNKSSLVIDDFDEIHNNLLPFRSVSPAAIRDMTQKLATNPYNEIGAISIRNGTARVQEGIKPTHAWMVISAAKMIEKFAEHLPDMDLAFNLNDEPRVAVPWEEMSALKDQALSYPVLQDERIQNEWSTGRSDQWLPIEPADQTHDTMFVDNSFKNIFDRYVSATCPPSSKARSQRIWDRRHLCISCIRPHSLGEFPSDWALATDICHQPDLAHLHGFFMSPASFKVSQELIPVFSQSAIAGFGDIIFPSPWNYVDKIEYKPSTDYPDANYTDKSNTLFWIGSTSEGISHSGEWKGMPRQRLTHLINNNTHNHVSVFLPTADNTTDSYRYQILPGTSPSSSLHLDTAVQILDPIVRCRHQDCEDQTAEFGLTGRVDFQAHWQNRYLFDADGAGFSGRFLPFMQSHSLPFKTGLFRQWFETRITPWLHFVPVDVRLHGLWSTLAYFSGVESSDHSSTPEKRALLKPHDIEGQWIAEEGRKWAAQVLRKEDMEVYFFRLLLEWGRLTDDRREELGYKL</sequence>
<name>A0A1L9WXU8_ASPA1</name>
<comment type="similarity">
    <text evidence="1">Belongs to the glycosyltransferase 90 family.</text>
</comment>
<feature type="transmembrane region" description="Helical" evidence="3">
    <location>
        <begin position="372"/>
        <end position="388"/>
    </location>
</feature>
<dbReference type="Pfam" id="PF05686">
    <property type="entry name" value="Glyco_transf_90"/>
    <property type="match status" value="1"/>
</dbReference>
<evidence type="ECO:0000313" key="5">
    <source>
        <dbReference type="EMBL" id="OJK01047.1"/>
    </source>
</evidence>
<feature type="transmembrane region" description="Helical" evidence="3">
    <location>
        <begin position="12"/>
        <end position="34"/>
    </location>
</feature>
<feature type="transmembrane region" description="Helical" evidence="3">
    <location>
        <begin position="276"/>
        <end position="296"/>
    </location>
</feature>
<evidence type="ECO:0000313" key="6">
    <source>
        <dbReference type="Proteomes" id="UP000184546"/>
    </source>
</evidence>
<dbReference type="GO" id="GO:0016740">
    <property type="term" value="F:transferase activity"/>
    <property type="evidence" value="ECO:0007669"/>
    <property type="project" value="UniProtKB-KW"/>
</dbReference>
<gene>
    <name evidence="5" type="ORF">ASPACDRAFT_77903</name>
</gene>
<keyword evidence="6" id="KW-1185">Reference proteome</keyword>
<protein>
    <recommendedName>
        <fullName evidence="4">Glycosyl transferase CAP10 domain-containing protein</fullName>
    </recommendedName>
</protein>
<proteinExistence type="inferred from homology"/>
<dbReference type="OMA" id="ECAPAGY"/>
<dbReference type="GeneID" id="30978884"/>
<evidence type="ECO:0000259" key="4">
    <source>
        <dbReference type="SMART" id="SM00672"/>
    </source>
</evidence>
<evidence type="ECO:0000256" key="2">
    <source>
        <dbReference type="ARBA" id="ARBA00022679"/>
    </source>
</evidence>
<dbReference type="STRING" id="690307.A0A1L9WXU8"/>
<accession>A0A1L9WXU8</accession>
<dbReference type="EMBL" id="KV878975">
    <property type="protein sequence ID" value="OJK01047.1"/>
    <property type="molecule type" value="Genomic_DNA"/>
</dbReference>
<organism evidence="5 6">
    <name type="scientific">Aspergillus aculeatus (strain ATCC 16872 / CBS 172.66 / WB 5094)</name>
    <dbReference type="NCBI Taxonomy" id="690307"/>
    <lineage>
        <taxon>Eukaryota</taxon>
        <taxon>Fungi</taxon>
        <taxon>Dikarya</taxon>
        <taxon>Ascomycota</taxon>
        <taxon>Pezizomycotina</taxon>
        <taxon>Eurotiomycetes</taxon>
        <taxon>Eurotiomycetidae</taxon>
        <taxon>Eurotiales</taxon>
        <taxon>Aspergillaceae</taxon>
        <taxon>Aspergillus</taxon>
        <taxon>Aspergillus subgen. Circumdati</taxon>
    </lineage>
</organism>
<evidence type="ECO:0000256" key="1">
    <source>
        <dbReference type="ARBA" id="ARBA00010118"/>
    </source>
</evidence>
<dbReference type="PANTHER" id="PTHR12203:SF35">
    <property type="entry name" value="PROTEIN O-GLUCOSYLTRANSFERASE 1"/>
    <property type="match status" value="1"/>
</dbReference>
<feature type="transmembrane region" description="Helical" evidence="3">
    <location>
        <begin position="308"/>
        <end position="327"/>
    </location>
</feature>
<feature type="domain" description="Glycosyl transferase CAP10" evidence="4">
    <location>
        <begin position="677"/>
        <end position="990"/>
    </location>
</feature>
<feature type="transmembrane region" description="Helical" evidence="3">
    <location>
        <begin position="400"/>
        <end position="421"/>
    </location>
</feature>